<evidence type="ECO:0000313" key="1">
    <source>
        <dbReference type="EMBL" id="EMO41652.1"/>
    </source>
</evidence>
<name>M6U9G2_9LEPT</name>
<dbReference type="AlphaFoldDB" id="M6U9G2"/>
<dbReference type="Proteomes" id="UP000012153">
    <property type="component" value="Unassembled WGS sequence"/>
</dbReference>
<reference evidence="1 2" key="1">
    <citation type="submission" date="2013-01" db="EMBL/GenBank/DDBJ databases">
        <authorList>
            <person name="Harkins D.M."/>
            <person name="Durkin A.S."/>
            <person name="Brinkac L.M."/>
            <person name="Haft D.H."/>
            <person name="Selengut J.D."/>
            <person name="Sanka R."/>
            <person name="DePew J."/>
            <person name="Purushe J."/>
            <person name="Matthias M.A."/>
            <person name="Vinetz J.M."/>
            <person name="Sutton G.G."/>
            <person name="Nierman W.C."/>
            <person name="Fouts D.E."/>
        </authorList>
    </citation>
    <scope>NUCLEOTIDE SEQUENCE [LARGE SCALE GENOMIC DNA]</scope>
    <source>
        <strain evidence="1 2">ZUN142</strain>
    </source>
</reference>
<evidence type="ECO:0000313" key="2">
    <source>
        <dbReference type="Proteomes" id="UP000012153"/>
    </source>
</evidence>
<accession>M6U9G2</accession>
<protein>
    <submittedName>
        <fullName evidence="1">Uncharacterized protein</fullName>
    </submittedName>
</protein>
<organism evidence="1 2">
    <name type="scientific">Leptospira noguchii serovar Autumnalis str. ZUN142</name>
    <dbReference type="NCBI Taxonomy" id="1085540"/>
    <lineage>
        <taxon>Bacteria</taxon>
        <taxon>Pseudomonadati</taxon>
        <taxon>Spirochaetota</taxon>
        <taxon>Spirochaetia</taxon>
        <taxon>Leptospirales</taxon>
        <taxon>Leptospiraceae</taxon>
        <taxon>Leptospira</taxon>
    </lineage>
</organism>
<proteinExistence type="predicted"/>
<sequence length="305" mass="35119">MPKKYKEPLGGICICWDDCSVNMDKENTGWFVMAVEGEADLEILKELGSFEGGEKGISLERQLAEMLPYESRQDEGWDLLNNVIKDLLMPLMEEALKTSVKGQAFTKMKKAGNVHIFTGRYHDEEPSHLLSIGSKQNLTKSSEKFISKFIEEYGEKWKTIFKNSDWNQKYEQKYRQDPLTQDEIGSELFVFLDVYGNQPDQLSYLAQQLPNSPHTISSPLLGWAMSCYLTISGNIAAAAIHLQQVEYKFIESKMESYSIDYIHFRNFVGQMLNKKNATKFRATIENWNIASKQNPKLYDFYTSTM</sequence>
<dbReference type="EMBL" id="AHOP02000021">
    <property type="protein sequence ID" value="EMO41652.1"/>
    <property type="molecule type" value="Genomic_DNA"/>
</dbReference>
<comment type="caution">
    <text evidence="1">The sequence shown here is derived from an EMBL/GenBank/DDBJ whole genome shotgun (WGS) entry which is preliminary data.</text>
</comment>
<gene>
    <name evidence="1" type="ORF">LEP1GSC186_2139</name>
</gene>